<dbReference type="SUPFAM" id="SSF57850">
    <property type="entry name" value="RING/U-box"/>
    <property type="match status" value="1"/>
</dbReference>
<gene>
    <name evidence="4" type="ORF">PHJA_001146400</name>
</gene>
<dbReference type="GO" id="GO:0008270">
    <property type="term" value="F:zinc ion binding"/>
    <property type="evidence" value="ECO:0007669"/>
    <property type="project" value="UniProtKB-KW"/>
</dbReference>
<feature type="region of interest" description="Disordered" evidence="2">
    <location>
        <begin position="229"/>
        <end position="250"/>
    </location>
</feature>
<name>A0A830BTA8_9LAMI</name>
<evidence type="ECO:0000313" key="5">
    <source>
        <dbReference type="Proteomes" id="UP000653305"/>
    </source>
</evidence>
<feature type="domain" description="RING-type" evidence="3">
    <location>
        <begin position="458"/>
        <end position="513"/>
    </location>
</feature>
<evidence type="ECO:0000259" key="3">
    <source>
        <dbReference type="PROSITE" id="PS50089"/>
    </source>
</evidence>
<reference evidence="4" key="1">
    <citation type="submission" date="2020-07" db="EMBL/GenBank/DDBJ databases">
        <title>Ethylene signaling mediates host invasion by parasitic plants.</title>
        <authorList>
            <person name="Yoshida S."/>
        </authorList>
    </citation>
    <scope>NUCLEOTIDE SEQUENCE</scope>
    <source>
        <strain evidence="4">Okayama</strain>
    </source>
</reference>
<keyword evidence="5" id="KW-1185">Reference proteome</keyword>
<dbReference type="InterPro" id="IPR001841">
    <property type="entry name" value="Znf_RING"/>
</dbReference>
<evidence type="ECO:0000256" key="1">
    <source>
        <dbReference type="PROSITE-ProRule" id="PRU00175"/>
    </source>
</evidence>
<dbReference type="OrthoDB" id="908640at2759"/>
<dbReference type="PANTHER" id="PTHR31150:SF19">
    <property type="entry name" value="RING-TYPE DOMAIN-CONTAINING PROTEIN"/>
    <property type="match status" value="1"/>
</dbReference>
<protein>
    <recommendedName>
        <fullName evidence="3">RING-type domain-containing protein</fullName>
    </recommendedName>
</protein>
<keyword evidence="1" id="KW-0479">Metal-binding</keyword>
<organism evidence="4 5">
    <name type="scientific">Phtheirospermum japonicum</name>
    <dbReference type="NCBI Taxonomy" id="374723"/>
    <lineage>
        <taxon>Eukaryota</taxon>
        <taxon>Viridiplantae</taxon>
        <taxon>Streptophyta</taxon>
        <taxon>Embryophyta</taxon>
        <taxon>Tracheophyta</taxon>
        <taxon>Spermatophyta</taxon>
        <taxon>Magnoliopsida</taxon>
        <taxon>eudicotyledons</taxon>
        <taxon>Gunneridae</taxon>
        <taxon>Pentapetalae</taxon>
        <taxon>asterids</taxon>
        <taxon>lamiids</taxon>
        <taxon>Lamiales</taxon>
        <taxon>Orobanchaceae</taxon>
        <taxon>Orobanchaceae incertae sedis</taxon>
        <taxon>Phtheirospermum</taxon>
    </lineage>
</organism>
<comment type="caution">
    <text evidence="4">The sequence shown here is derived from an EMBL/GenBank/DDBJ whole genome shotgun (WGS) entry which is preliminary data.</text>
</comment>
<dbReference type="AlphaFoldDB" id="A0A830BTA8"/>
<keyword evidence="1" id="KW-0863">Zinc-finger</keyword>
<dbReference type="PROSITE" id="PS50089">
    <property type="entry name" value="ZF_RING_2"/>
    <property type="match status" value="1"/>
</dbReference>
<evidence type="ECO:0000313" key="4">
    <source>
        <dbReference type="EMBL" id="GFP90026.1"/>
    </source>
</evidence>
<dbReference type="Proteomes" id="UP000653305">
    <property type="component" value="Unassembled WGS sequence"/>
</dbReference>
<accession>A0A830BTA8</accession>
<proteinExistence type="predicted"/>
<evidence type="ECO:0000256" key="2">
    <source>
        <dbReference type="SAM" id="MobiDB-lite"/>
    </source>
</evidence>
<dbReference type="EMBL" id="BMAC01000207">
    <property type="protein sequence ID" value="GFP90026.1"/>
    <property type="molecule type" value="Genomic_DNA"/>
</dbReference>
<sequence length="518" mass="55291">MTGANSIDVKNDKSEFNRETDIAYPDGNDNVTADCSMRFMLPWCEPAAGYPIKSHGAEAKTSRISSNRSPILGSFGVMGNNNDNDITVFPRPYISPRDVNGDFLSLGIGGGAEIKSNSNFSTREIASKLGDPVPVSSQCKSSIVGQSPTNTWNLDPFTGLASGVQTNGGGLSSPALPGSSRLNPIQFPGLEAHQAKPPFDNFVIDLTQPSSSSPSGIPVIPQRGCVVQSPMGPQISRPTSLASQRQQQYSRRSYVNASSESFRNNLSDSFNGSSISHAQLGTLTPLTEARQSVAGGRFPGGVRYRGSVQPLVHSGASRNLGPVAVPGNSSFPRSFALPIPRGSTIQSAAAVPFPRRLGVQQNEPTVRTIGGIPDQAYPIRPLLESGQHHHGMPAQLPMDFPRVDYSSGQFTPVAKYGVRPPGPFVSHPHLKRQATENPSTALVSQRFDEPLEPSGHKCLLCKRDISFTAEGQVYQPAIPPAVAVLACGHTFHEDCLQRITPEDYSIDPPCIPCALGDT</sequence>
<keyword evidence="1" id="KW-0862">Zinc</keyword>
<dbReference type="PANTHER" id="PTHR31150">
    <property type="entry name" value="EXPRESSED PROTEIN"/>
    <property type="match status" value="1"/>
</dbReference>